<gene>
    <name evidence="8" type="ordered locus">CFU_2670</name>
</gene>
<proteinExistence type="predicted"/>
<evidence type="ECO:0000256" key="1">
    <source>
        <dbReference type="ARBA" id="ARBA00001961"/>
    </source>
</evidence>
<evidence type="ECO:0000313" key="9">
    <source>
        <dbReference type="Proteomes" id="UP000008392"/>
    </source>
</evidence>
<keyword evidence="3" id="KW-0847">Vitamin C</keyword>
<dbReference type="InterPro" id="IPR006620">
    <property type="entry name" value="Pro_4_hyd_alph"/>
</dbReference>
<name>G0AH91_COLFT</name>
<dbReference type="PANTHER" id="PTHR10869">
    <property type="entry name" value="PROLYL 4-HYDROXYLASE ALPHA SUBUNIT"/>
    <property type="match status" value="1"/>
</dbReference>
<reference evidence="8 9" key="3">
    <citation type="journal article" date="2008" name="FEMS Microbiol. Ecol.">
        <title>Identification and characterization of genes underlying chitinolysis in Collimonas fungivorans Ter331.</title>
        <authorList>
            <person name="Fritsche K."/>
            <person name="de Boer W."/>
            <person name="Gerards S."/>
            <person name="van den Berg M."/>
            <person name="van Veen J.A."/>
            <person name="Leveau J.H."/>
        </authorList>
    </citation>
    <scope>NUCLEOTIDE SEQUENCE [LARGE SCALE GENOMIC DNA]</scope>
    <source>
        <strain evidence="8 9">Ter331</strain>
    </source>
</reference>
<dbReference type="KEGG" id="cfu:CFU_2670"/>
<dbReference type="eggNOG" id="COG3751">
    <property type="taxonomic scope" value="Bacteria"/>
</dbReference>
<keyword evidence="5 8" id="KW-0560">Oxidoreductase</keyword>
<evidence type="ECO:0000256" key="2">
    <source>
        <dbReference type="ARBA" id="ARBA00022723"/>
    </source>
</evidence>
<evidence type="ECO:0000256" key="5">
    <source>
        <dbReference type="ARBA" id="ARBA00023002"/>
    </source>
</evidence>
<dbReference type="Gene3D" id="2.60.120.620">
    <property type="entry name" value="q2cbj1_9rhob like domain"/>
    <property type="match status" value="1"/>
</dbReference>
<dbReference type="RefSeq" id="WP_014006650.1">
    <property type="nucleotide sequence ID" value="NC_015856.1"/>
</dbReference>
<dbReference type="STRING" id="1005048.CFU_2670"/>
<dbReference type="GO" id="GO:0004656">
    <property type="term" value="F:procollagen-proline 4-dioxygenase activity"/>
    <property type="evidence" value="ECO:0007669"/>
    <property type="project" value="UniProtKB-EC"/>
</dbReference>
<dbReference type="InterPro" id="IPR045054">
    <property type="entry name" value="P4HA-like"/>
</dbReference>
<dbReference type="HOGENOM" id="CLU_058132_3_0_4"/>
<feature type="domain" description="Fe2OG dioxygenase" evidence="7">
    <location>
        <begin position="176"/>
        <end position="285"/>
    </location>
</feature>
<evidence type="ECO:0000313" key="8">
    <source>
        <dbReference type="EMBL" id="AEK62497.1"/>
    </source>
</evidence>
<dbReference type="GO" id="GO:0031418">
    <property type="term" value="F:L-ascorbic acid binding"/>
    <property type="evidence" value="ECO:0007669"/>
    <property type="project" value="UniProtKB-KW"/>
</dbReference>
<evidence type="ECO:0000256" key="6">
    <source>
        <dbReference type="ARBA" id="ARBA00023004"/>
    </source>
</evidence>
<dbReference type="GO" id="GO:0005506">
    <property type="term" value="F:iron ion binding"/>
    <property type="evidence" value="ECO:0007669"/>
    <property type="project" value="InterPro"/>
</dbReference>
<reference evidence="8 9" key="4">
    <citation type="journal article" date="2010" name="Environ. Microbiol.">
        <title>The bacterial genus Collimonas: mycophagy, weathering and other adaptive solutions to life in oligotrophic soil environments.</title>
        <authorList>
            <person name="Leveau J.H."/>
            <person name="Uroz S."/>
            <person name="de Boer W."/>
        </authorList>
    </citation>
    <scope>NUCLEOTIDE SEQUENCE [LARGE SCALE GENOMIC DNA]</scope>
    <source>
        <strain evidence="8 9">Ter331</strain>
    </source>
</reference>
<dbReference type="Proteomes" id="UP000008392">
    <property type="component" value="Chromosome"/>
</dbReference>
<keyword evidence="2" id="KW-0479">Metal-binding</keyword>
<dbReference type="PANTHER" id="PTHR10869:SF246">
    <property type="entry name" value="TRANSMEMBRANE PROLYL 4-HYDROXYLASE"/>
    <property type="match status" value="1"/>
</dbReference>
<keyword evidence="6" id="KW-0408">Iron</keyword>
<accession>G0AH91</accession>
<dbReference type="PROSITE" id="PS51471">
    <property type="entry name" value="FE2OG_OXY"/>
    <property type="match status" value="1"/>
</dbReference>
<evidence type="ECO:0000256" key="3">
    <source>
        <dbReference type="ARBA" id="ARBA00022896"/>
    </source>
</evidence>
<reference evidence="9" key="6">
    <citation type="submission" date="2011-05" db="EMBL/GenBank/DDBJ databases">
        <title>Complete sequence of Collimonas fungivorans Ter331.</title>
        <authorList>
            <person name="Leveau J.H."/>
        </authorList>
    </citation>
    <scope>NUCLEOTIDE SEQUENCE [LARGE SCALE GENOMIC DNA]</scope>
    <source>
        <strain evidence="9">Ter331</strain>
    </source>
</reference>
<dbReference type="AlphaFoldDB" id="G0AH91"/>
<reference evidence="8 9" key="2">
    <citation type="journal article" date="2006" name="J. Microbiol. Methods">
        <title>Genomic flank-sequencing of plasposon insertion sites for rapid identification of functional genes.</title>
        <authorList>
            <person name="Leveau J.H."/>
            <person name="Gerards S."/>
            <person name="Fritsche K."/>
            <person name="Zondag G."/>
            <person name="van Veen J.A."/>
        </authorList>
    </citation>
    <scope>NUCLEOTIDE SEQUENCE [LARGE SCALE GENOMIC DNA]</scope>
    <source>
        <strain evidence="8 9">Ter331</strain>
    </source>
</reference>
<evidence type="ECO:0000256" key="4">
    <source>
        <dbReference type="ARBA" id="ARBA00022964"/>
    </source>
</evidence>
<comment type="cofactor">
    <cofactor evidence="1">
        <name>L-ascorbate</name>
        <dbReference type="ChEBI" id="CHEBI:38290"/>
    </cofactor>
</comment>
<organism evidence="8 9">
    <name type="scientific">Collimonas fungivorans (strain Ter331)</name>
    <dbReference type="NCBI Taxonomy" id="1005048"/>
    <lineage>
        <taxon>Bacteria</taxon>
        <taxon>Pseudomonadati</taxon>
        <taxon>Pseudomonadota</taxon>
        <taxon>Betaproteobacteria</taxon>
        <taxon>Burkholderiales</taxon>
        <taxon>Oxalobacteraceae</taxon>
        <taxon>Collimonas</taxon>
    </lineage>
</organism>
<dbReference type="InterPro" id="IPR005123">
    <property type="entry name" value="Oxoglu/Fe-dep_dioxygenase_dom"/>
</dbReference>
<keyword evidence="4" id="KW-0223">Dioxygenase</keyword>
<dbReference type="EC" id="1.14.11.2" evidence="8"/>
<dbReference type="SMART" id="SM00702">
    <property type="entry name" value="P4Hc"/>
    <property type="match status" value="1"/>
</dbReference>
<sequence>MNQIPPEWIRWIDENVLRGVSEKKLIDAMVKAKFGNELAAATIASRTLERIRASAAAPDATTVTDAVPKEYRYEGCGLNTGNKVHIDGHNIAVLMKLEKPRAILFGNVLSHDECDQLIALSKTKLLRSGVVDHQTGNTKLHEHRTSSGTFFHRGTTPFIAMIDKRLAALMQVPESHGEGLQILNYQMGGEYRPHYDYFRPDAPGSAKHLARGGQRTATLIIYLNDVDGGGETIFPRNGLSIVPAKGSAIYFSYTNAENQLDSLSFHGGSPVIEGEKWIATKWVRQNEYR</sequence>
<protein>
    <submittedName>
        <fullName evidence="8">Peptidyl prolyl 4-hydroxylase-like protein, alpha subunit</fullName>
        <ecNumber evidence="8">1.14.11.2</ecNumber>
    </submittedName>
</protein>
<dbReference type="Pfam" id="PF13640">
    <property type="entry name" value="2OG-FeII_Oxy_3"/>
    <property type="match status" value="1"/>
</dbReference>
<reference evidence="8 9" key="1">
    <citation type="journal article" date="2004" name="Environ. Microbiol.">
        <title>Phylogeny-function analysis of (meta)genomic libraries: screening for expression of ribosomal RNA genes by large-insert library fluorescent in situ hybridization (LIL-FISH).</title>
        <authorList>
            <person name="Leveau J.H."/>
            <person name="Gerards S."/>
            <person name="de Boer W."/>
            <person name="van Veen J.A."/>
        </authorList>
    </citation>
    <scope>NUCLEOTIDE SEQUENCE [LARGE SCALE GENOMIC DNA]</scope>
    <source>
        <strain evidence="8 9">Ter331</strain>
    </source>
</reference>
<keyword evidence="9" id="KW-1185">Reference proteome</keyword>
<reference evidence="8 9" key="5">
    <citation type="journal article" date="2011" name="ISME J.">
        <title>Dual transcriptional profiling of a bacterial/fungal confrontation: Collimonas fungivorans versus Aspergillus niger.</title>
        <authorList>
            <person name="Mela F."/>
            <person name="Fritsche K."/>
            <person name="de Boer W."/>
            <person name="van Veen J.A."/>
            <person name="de Graaff L.H."/>
            <person name="van den Berg M."/>
            <person name="Leveau J.H."/>
        </authorList>
    </citation>
    <scope>NUCLEOTIDE SEQUENCE [LARGE SCALE GENOMIC DNA]</scope>
    <source>
        <strain evidence="8 9">Ter331</strain>
    </source>
</reference>
<evidence type="ECO:0000259" key="7">
    <source>
        <dbReference type="PROSITE" id="PS51471"/>
    </source>
</evidence>
<dbReference type="EMBL" id="CP002745">
    <property type="protein sequence ID" value="AEK62497.1"/>
    <property type="molecule type" value="Genomic_DNA"/>
</dbReference>
<dbReference type="InterPro" id="IPR044862">
    <property type="entry name" value="Pro_4_hyd_alph_FE2OG_OXY"/>
</dbReference>